<dbReference type="SUPFAM" id="SSF53271">
    <property type="entry name" value="PRTase-like"/>
    <property type="match status" value="1"/>
</dbReference>
<protein>
    <recommendedName>
        <fullName evidence="1">Phosphoribosyltransferase domain-containing protein</fullName>
    </recommendedName>
</protein>
<gene>
    <name evidence="2" type="ORF">A2875_01885</name>
</gene>
<dbReference type="Proteomes" id="UP000177416">
    <property type="component" value="Unassembled WGS sequence"/>
</dbReference>
<name>A0A1F5ZK35_9BACT</name>
<sequence>MTFNDRHSAGLLLLEKLRTFFDGKDVVLVGLARGGIVVAAAICRAMDVPLDVLVVKKIPAPGQSELAIGALAPDNVSFIDWKFAGRLGIDENYIRTQILELNVQIKQKTSLYRKGRKPIDIRDKTVIIVDDGVATGATLEAAIKWTRKKHARKIIAALPVMPTDSMKKIKPEVDELVVLETPRDFSAVGQFYRDFPQVGDGEVVELLAP</sequence>
<dbReference type="EMBL" id="MFJJ01000062">
    <property type="protein sequence ID" value="OGG12457.1"/>
    <property type="molecule type" value="Genomic_DNA"/>
</dbReference>
<comment type="caution">
    <text evidence="2">The sequence shown here is derived from an EMBL/GenBank/DDBJ whole genome shotgun (WGS) entry which is preliminary data.</text>
</comment>
<dbReference type="InterPro" id="IPR000836">
    <property type="entry name" value="PRTase_dom"/>
</dbReference>
<evidence type="ECO:0000313" key="2">
    <source>
        <dbReference type="EMBL" id="OGG12457.1"/>
    </source>
</evidence>
<dbReference type="CDD" id="cd06223">
    <property type="entry name" value="PRTases_typeI"/>
    <property type="match status" value="1"/>
</dbReference>
<proteinExistence type="predicted"/>
<organism evidence="2 3">
    <name type="scientific">Candidatus Gottesmanbacteria bacterium RIFCSPHIGHO2_01_FULL_46_14</name>
    <dbReference type="NCBI Taxonomy" id="1798380"/>
    <lineage>
        <taxon>Bacteria</taxon>
        <taxon>Candidatus Gottesmaniibacteriota</taxon>
    </lineage>
</organism>
<dbReference type="Pfam" id="PF00156">
    <property type="entry name" value="Pribosyltran"/>
    <property type="match status" value="1"/>
</dbReference>
<evidence type="ECO:0000259" key="1">
    <source>
        <dbReference type="Pfam" id="PF00156"/>
    </source>
</evidence>
<dbReference type="Gene3D" id="3.40.50.2020">
    <property type="match status" value="1"/>
</dbReference>
<feature type="domain" description="Phosphoribosyltransferase" evidence="1">
    <location>
        <begin position="13"/>
        <end position="177"/>
    </location>
</feature>
<dbReference type="AlphaFoldDB" id="A0A1F5ZK35"/>
<dbReference type="InterPro" id="IPR029057">
    <property type="entry name" value="PRTase-like"/>
</dbReference>
<reference evidence="2 3" key="1">
    <citation type="journal article" date="2016" name="Nat. Commun.">
        <title>Thousands of microbial genomes shed light on interconnected biogeochemical processes in an aquifer system.</title>
        <authorList>
            <person name="Anantharaman K."/>
            <person name="Brown C.T."/>
            <person name="Hug L.A."/>
            <person name="Sharon I."/>
            <person name="Castelle C.J."/>
            <person name="Probst A.J."/>
            <person name="Thomas B.C."/>
            <person name="Singh A."/>
            <person name="Wilkins M.J."/>
            <person name="Karaoz U."/>
            <person name="Brodie E.L."/>
            <person name="Williams K.H."/>
            <person name="Hubbard S.S."/>
            <person name="Banfield J.F."/>
        </authorList>
    </citation>
    <scope>NUCLEOTIDE SEQUENCE [LARGE SCALE GENOMIC DNA]</scope>
</reference>
<accession>A0A1F5ZK35</accession>
<evidence type="ECO:0000313" key="3">
    <source>
        <dbReference type="Proteomes" id="UP000177416"/>
    </source>
</evidence>
<dbReference type="Gene3D" id="3.30.1310.20">
    <property type="entry name" value="PRTase-like"/>
    <property type="match status" value="1"/>
</dbReference>